<dbReference type="AlphaFoldDB" id="A0AAD8PTE2"/>
<dbReference type="Proteomes" id="UP001230504">
    <property type="component" value="Unassembled WGS sequence"/>
</dbReference>
<evidence type="ECO:0008006" key="4">
    <source>
        <dbReference type="Google" id="ProtNLM"/>
    </source>
</evidence>
<dbReference type="GeneID" id="85436582"/>
<feature type="chain" id="PRO_5041924262" description="Secreted protein" evidence="1">
    <location>
        <begin position="25"/>
        <end position="243"/>
    </location>
</feature>
<protein>
    <recommendedName>
        <fullName evidence="4">Secreted protein</fullName>
    </recommendedName>
</protein>
<comment type="caution">
    <text evidence="2">The sequence shown here is derived from an EMBL/GenBank/DDBJ whole genome shotgun (WGS) entry which is preliminary data.</text>
</comment>
<feature type="signal peptide" evidence="1">
    <location>
        <begin position="1"/>
        <end position="24"/>
    </location>
</feature>
<name>A0AAD8PTE2_9PEZI</name>
<accession>A0AAD8PTE2</accession>
<organism evidence="2 3">
    <name type="scientific">Colletotrichum navitas</name>
    <dbReference type="NCBI Taxonomy" id="681940"/>
    <lineage>
        <taxon>Eukaryota</taxon>
        <taxon>Fungi</taxon>
        <taxon>Dikarya</taxon>
        <taxon>Ascomycota</taxon>
        <taxon>Pezizomycotina</taxon>
        <taxon>Sordariomycetes</taxon>
        <taxon>Hypocreomycetidae</taxon>
        <taxon>Glomerellales</taxon>
        <taxon>Glomerellaceae</taxon>
        <taxon>Colletotrichum</taxon>
        <taxon>Colletotrichum graminicola species complex</taxon>
    </lineage>
</organism>
<keyword evidence="1" id="KW-0732">Signal</keyword>
<evidence type="ECO:0000313" key="2">
    <source>
        <dbReference type="EMBL" id="KAK1580345.1"/>
    </source>
</evidence>
<keyword evidence="3" id="KW-1185">Reference proteome</keyword>
<sequence>MKMKTRCSTLAVLSCPLLSHFGEAAPARFPVSTSFAQVVPCAWKNTPCPSTGSSPGPTHDMAFQSKPLSLPRPPLLPLAVPLKNHMNTSSSAIHSSVPLPFLHLVLPQTRRWTLTWCSFPTLSDPFPDDEPTPAPARCLGSHCYLAWLNHTHRHKDSVCRPILAVGSVTGLGSFLSHQGSHPCKPSNILASHPPPLVCVFVCVRVCLCASVDTVSCVLQPAPTGKDAKSDKEFSSLITTTRLD</sequence>
<dbReference type="RefSeq" id="XP_060411399.1">
    <property type="nucleotide sequence ID" value="XM_060552342.1"/>
</dbReference>
<evidence type="ECO:0000313" key="3">
    <source>
        <dbReference type="Proteomes" id="UP001230504"/>
    </source>
</evidence>
<reference evidence="2" key="1">
    <citation type="submission" date="2021-06" db="EMBL/GenBank/DDBJ databases">
        <title>Comparative genomics, transcriptomics and evolutionary studies reveal genomic signatures of adaptation to plant cell wall in hemibiotrophic fungi.</title>
        <authorList>
            <consortium name="DOE Joint Genome Institute"/>
            <person name="Baroncelli R."/>
            <person name="Diaz J.F."/>
            <person name="Benocci T."/>
            <person name="Peng M."/>
            <person name="Battaglia E."/>
            <person name="Haridas S."/>
            <person name="Andreopoulos W."/>
            <person name="Labutti K."/>
            <person name="Pangilinan J."/>
            <person name="Floch G.L."/>
            <person name="Makela M.R."/>
            <person name="Henrissat B."/>
            <person name="Grigoriev I.V."/>
            <person name="Crouch J.A."/>
            <person name="De Vries R.P."/>
            <person name="Sukno S.A."/>
            <person name="Thon M.R."/>
        </authorList>
    </citation>
    <scope>NUCLEOTIDE SEQUENCE</scope>
    <source>
        <strain evidence="2">CBS 125086</strain>
    </source>
</reference>
<proteinExistence type="predicted"/>
<gene>
    <name evidence="2" type="ORF">LY79DRAFT_311004</name>
</gene>
<evidence type="ECO:0000256" key="1">
    <source>
        <dbReference type="SAM" id="SignalP"/>
    </source>
</evidence>
<dbReference type="EMBL" id="JAHLJV010000056">
    <property type="protein sequence ID" value="KAK1580345.1"/>
    <property type="molecule type" value="Genomic_DNA"/>
</dbReference>